<dbReference type="Proteomes" id="UP000183832">
    <property type="component" value="Unassembled WGS sequence"/>
</dbReference>
<evidence type="ECO:0000313" key="4">
    <source>
        <dbReference type="Proteomes" id="UP000183832"/>
    </source>
</evidence>
<sequence length="245" mass="28727">MQKRKISQKLDNHLVEISYILPTVYNKIYEIFLIININRSQENYYTLYYIESPEKTEIIDADDTTSPKPDIFVTKQIRSISTCERQMLTRPSQNYNCESLKRKIIKEGGVITNNFTFFNEPINIKVINCEVDNIVKQLHIKSAVVINTQKCQFNKDGTTRLAIHKANWTYLNETINDNDNLQQVKMKNKNEINKLEEHLFDEIKDVEAHEIKSTPYIIATTSLHRHSNDNDNHNHMQSAHQKKTT</sequence>
<protein>
    <submittedName>
        <fullName evidence="3">CLUMA_CG004763, isoform A</fullName>
    </submittedName>
</protein>
<dbReference type="AlphaFoldDB" id="A0A1J1HSV4"/>
<feature type="coiled-coil region" evidence="1">
    <location>
        <begin position="171"/>
        <end position="198"/>
    </location>
</feature>
<evidence type="ECO:0000256" key="2">
    <source>
        <dbReference type="SAM" id="MobiDB-lite"/>
    </source>
</evidence>
<dbReference type="EMBL" id="CVRI01000020">
    <property type="protein sequence ID" value="CRK91075.1"/>
    <property type="molecule type" value="Genomic_DNA"/>
</dbReference>
<evidence type="ECO:0000256" key="1">
    <source>
        <dbReference type="SAM" id="Coils"/>
    </source>
</evidence>
<gene>
    <name evidence="3" type="ORF">CLUMA_CG004763</name>
</gene>
<name>A0A1J1HSV4_9DIPT</name>
<feature type="region of interest" description="Disordered" evidence="2">
    <location>
        <begin position="225"/>
        <end position="245"/>
    </location>
</feature>
<proteinExistence type="predicted"/>
<organism evidence="3 4">
    <name type="scientific">Clunio marinus</name>
    <dbReference type="NCBI Taxonomy" id="568069"/>
    <lineage>
        <taxon>Eukaryota</taxon>
        <taxon>Metazoa</taxon>
        <taxon>Ecdysozoa</taxon>
        <taxon>Arthropoda</taxon>
        <taxon>Hexapoda</taxon>
        <taxon>Insecta</taxon>
        <taxon>Pterygota</taxon>
        <taxon>Neoptera</taxon>
        <taxon>Endopterygota</taxon>
        <taxon>Diptera</taxon>
        <taxon>Nematocera</taxon>
        <taxon>Chironomoidea</taxon>
        <taxon>Chironomidae</taxon>
        <taxon>Clunio</taxon>
    </lineage>
</organism>
<reference evidence="3 4" key="1">
    <citation type="submission" date="2015-04" db="EMBL/GenBank/DDBJ databases">
        <authorList>
            <person name="Syromyatnikov M.Y."/>
            <person name="Popov V.N."/>
        </authorList>
    </citation>
    <scope>NUCLEOTIDE SEQUENCE [LARGE SCALE GENOMIC DNA]</scope>
</reference>
<evidence type="ECO:0000313" key="3">
    <source>
        <dbReference type="EMBL" id="CRK91075.1"/>
    </source>
</evidence>
<accession>A0A1J1HSV4</accession>
<keyword evidence="1" id="KW-0175">Coiled coil</keyword>
<keyword evidence="4" id="KW-1185">Reference proteome</keyword>